<accession>A0ABN8BGA6</accession>
<keyword evidence="1" id="KW-0472">Membrane</keyword>
<protein>
    <recommendedName>
        <fullName evidence="4">CUB domain-containing protein</fullName>
    </recommendedName>
</protein>
<dbReference type="EMBL" id="OU963898">
    <property type="protein sequence ID" value="CAH0405934.1"/>
    <property type="molecule type" value="Genomic_DNA"/>
</dbReference>
<keyword evidence="3" id="KW-1185">Reference proteome</keyword>
<organism evidence="2 3">
    <name type="scientific">Chilo suppressalis</name>
    <name type="common">Asiatic rice borer moth</name>
    <dbReference type="NCBI Taxonomy" id="168631"/>
    <lineage>
        <taxon>Eukaryota</taxon>
        <taxon>Metazoa</taxon>
        <taxon>Ecdysozoa</taxon>
        <taxon>Arthropoda</taxon>
        <taxon>Hexapoda</taxon>
        <taxon>Insecta</taxon>
        <taxon>Pterygota</taxon>
        <taxon>Neoptera</taxon>
        <taxon>Endopterygota</taxon>
        <taxon>Lepidoptera</taxon>
        <taxon>Glossata</taxon>
        <taxon>Ditrysia</taxon>
        <taxon>Pyraloidea</taxon>
        <taxon>Crambidae</taxon>
        <taxon>Crambinae</taxon>
        <taxon>Chilo</taxon>
    </lineage>
</organism>
<evidence type="ECO:0000256" key="1">
    <source>
        <dbReference type="SAM" id="Phobius"/>
    </source>
</evidence>
<sequence>MMRQFLHQKDMSEYCKRRVIPSVFLGTHVAEAHSKLLHFTNLDIPYSCFVSIRSELGSNVILVVQLLSEDSLIKGCKANPNQLLVYEMGETFGGYWGPLPESMLLPSSTVSKAYQNTNTMPSSPTQILTDTNEETTTVLTTENIKTISSEEHFIEVELPIFNLSGNFDKFLGQGEGRMKVEDIFDILYDVTPRSAEGYQTTEIPMLQFSIAQNINGRRYSSENRYNLEYGSDFLSSHTNHSTKYVTSAHHRLTFPYFPLQITVMRRTTSKKYEKIQSLRRQKSYYSVARKPKYINGEWILANNDTKVATEKIWDEIDEILKRLNETTIRNDKSTNESDNITKILESISKLNLNYSAYLHPDWNTNGNNINYTRNVANKYDFGLFTRKSLPHLTLATRNIHQTLKSTLFFNLATESSASSTVISKTRFNLKLAKNVSDMTTELIKETVENIMSNITYHHLISNNSINDSLDHLSQTQNTANVQLTPSFNSTMASVSTQTHIEENTNITTPFGINSSRTTLSGTMVDHESWENVVQAAPVMAVRLNQTVTVRPKSNDKENITHILNYTTATNMRKKRKILPIPIEDARPHKVHTRDPNETTQPPVFSEADLSQLFELQDDELHDRVALRYLRQYVGPSLFNICDFSEPKARHIFLFNSSRIAMSIGNFTLQRMTVMLTPARTLVSGNEKCSKRSLECQVFGTRVCIDKTNACDGVPNCGAYDIYDEDRLMCGAAVGLKHNVYLAAVTFIAVLLTMLYTVHYWLKRCVPKVSEAFFIYTDKAENILYLESVMRSPHDVGDNIKTMSHEHLFMTDDILFDKSTKVTDKNIFTKIWLGCVGFITCKHGKNKTTLEDIEKTMNRKMYSFTELELRTIGNKEKVDVSVQTGDSLQISNNDSVELELFKGTRQQDTRHVIKLEMPSTSSDFESRKHSMELQILKLLKGNKSKCEASCQCYDIPEVISVDEIKLQSHMYIAERNDEVTSLKPEKEIEVNSPRVETTKHIVKHLRFDEDLFTIPTSENEEDDENIHHDPLVPVDKTHKKVHDTGMSEGDEKGACREHKRFWHAKSKKSKKKTHLALH</sequence>
<evidence type="ECO:0000313" key="2">
    <source>
        <dbReference type="EMBL" id="CAH0405934.1"/>
    </source>
</evidence>
<dbReference type="Proteomes" id="UP001153292">
    <property type="component" value="Chromosome 5"/>
</dbReference>
<keyword evidence="1" id="KW-1133">Transmembrane helix</keyword>
<feature type="transmembrane region" description="Helical" evidence="1">
    <location>
        <begin position="739"/>
        <end position="761"/>
    </location>
</feature>
<gene>
    <name evidence="2" type="ORF">CHILSU_LOCUS9305</name>
</gene>
<reference evidence="2" key="1">
    <citation type="submission" date="2021-12" db="EMBL/GenBank/DDBJ databases">
        <authorList>
            <person name="King R."/>
        </authorList>
    </citation>
    <scope>NUCLEOTIDE SEQUENCE</scope>
</reference>
<name>A0ABN8BGA6_CHISP</name>
<keyword evidence="1" id="KW-0812">Transmembrane</keyword>
<proteinExistence type="predicted"/>
<evidence type="ECO:0008006" key="4">
    <source>
        <dbReference type="Google" id="ProtNLM"/>
    </source>
</evidence>
<evidence type="ECO:0000313" key="3">
    <source>
        <dbReference type="Proteomes" id="UP001153292"/>
    </source>
</evidence>